<name>A0A2Z7D1E2_9LAMI</name>
<feature type="compositionally biased region" description="Polar residues" evidence="1">
    <location>
        <begin position="240"/>
        <end position="251"/>
    </location>
</feature>
<gene>
    <name evidence="2" type="ORF">F511_27057</name>
</gene>
<sequence length="263" mass="29247">MRCVCMNVESNKGNTLGFVYESLEQTLLHLPSSTIGKDSTRILGFQHPYATTHSDDPQPQELLATSLYTSPQVTLIHDTKCDITTTGTLYKFTIVVTDLNTVRPKIRNNKSYNYAETPTVDKHNSPNLNQLAPPACSRVASPASGKLVSLRAQQVKSEALLSVQLDSELRTSSEEINSRVQNRRGSGKSDFVKIDLSWENRSHWKTELTGKTDVMRKAVSRSRSSSTQPPRLVGKERSSQEVSNATKNSKNGGRKQRQIAIEK</sequence>
<dbReference type="AlphaFoldDB" id="A0A2Z7D1E2"/>
<reference evidence="2 3" key="1">
    <citation type="journal article" date="2015" name="Proc. Natl. Acad. Sci. U.S.A.">
        <title>The resurrection genome of Boea hygrometrica: A blueprint for survival of dehydration.</title>
        <authorList>
            <person name="Xiao L."/>
            <person name="Yang G."/>
            <person name="Zhang L."/>
            <person name="Yang X."/>
            <person name="Zhao S."/>
            <person name="Ji Z."/>
            <person name="Zhou Q."/>
            <person name="Hu M."/>
            <person name="Wang Y."/>
            <person name="Chen M."/>
            <person name="Xu Y."/>
            <person name="Jin H."/>
            <person name="Xiao X."/>
            <person name="Hu G."/>
            <person name="Bao F."/>
            <person name="Hu Y."/>
            <person name="Wan P."/>
            <person name="Li L."/>
            <person name="Deng X."/>
            <person name="Kuang T."/>
            <person name="Xiang C."/>
            <person name="Zhu J.K."/>
            <person name="Oliver M.J."/>
            <person name="He Y."/>
        </authorList>
    </citation>
    <scope>NUCLEOTIDE SEQUENCE [LARGE SCALE GENOMIC DNA]</scope>
    <source>
        <strain evidence="3">cv. XS01</strain>
    </source>
</reference>
<protein>
    <submittedName>
        <fullName evidence="2">Uncharacterized protein</fullName>
    </submittedName>
</protein>
<keyword evidence="3" id="KW-1185">Reference proteome</keyword>
<dbReference type="Proteomes" id="UP000250235">
    <property type="component" value="Unassembled WGS sequence"/>
</dbReference>
<evidence type="ECO:0000313" key="3">
    <source>
        <dbReference type="Proteomes" id="UP000250235"/>
    </source>
</evidence>
<accession>A0A2Z7D1E2</accession>
<organism evidence="2 3">
    <name type="scientific">Dorcoceras hygrometricum</name>
    <dbReference type="NCBI Taxonomy" id="472368"/>
    <lineage>
        <taxon>Eukaryota</taxon>
        <taxon>Viridiplantae</taxon>
        <taxon>Streptophyta</taxon>
        <taxon>Embryophyta</taxon>
        <taxon>Tracheophyta</taxon>
        <taxon>Spermatophyta</taxon>
        <taxon>Magnoliopsida</taxon>
        <taxon>eudicotyledons</taxon>
        <taxon>Gunneridae</taxon>
        <taxon>Pentapetalae</taxon>
        <taxon>asterids</taxon>
        <taxon>lamiids</taxon>
        <taxon>Lamiales</taxon>
        <taxon>Gesneriaceae</taxon>
        <taxon>Didymocarpoideae</taxon>
        <taxon>Trichosporeae</taxon>
        <taxon>Loxocarpinae</taxon>
        <taxon>Dorcoceras</taxon>
    </lineage>
</organism>
<evidence type="ECO:0000313" key="2">
    <source>
        <dbReference type="EMBL" id="KZV53045.1"/>
    </source>
</evidence>
<dbReference type="EMBL" id="KQ990555">
    <property type="protein sequence ID" value="KZV53045.1"/>
    <property type="molecule type" value="Genomic_DNA"/>
</dbReference>
<proteinExistence type="predicted"/>
<evidence type="ECO:0000256" key="1">
    <source>
        <dbReference type="SAM" id="MobiDB-lite"/>
    </source>
</evidence>
<feature type="region of interest" description="Disordered" evidence="1">
    <location>
        <begin position="215"/>
        <end position="263"/>
    </location>
</feature>